<dbReference type="InterPro" id="IPR019734">
    <property type="entry name" value="TPR_rpt"/>
</dbReference>
<evidence type="ECO:0008006" key="4">
    <source>
        <dbReference type="Google" id="ProtNLM"/>
    </source>
</evidence>
<evidence type="ECO:0000256" key="1">
    <source>
        <dbReference type="PROSITE-ProRule" id="PRU00339"/>
    </source>
</evidence>
<protein>
    <recommendedName>
        <fullName evidence="4">Tetratricopeptide repeat protein</fullName>
    </recommendedName>
</protein>
<feature type="repeat" description="TPR" evidence="1">
    <location>
        <begin position="78"/>
        <end position="111"/>
    </location>
</feature>
<gene>
    <name evidence="2" type="ORF">IEE83_10850</name>
</gene>
<dbReference type="Proteomes" id="UP000634134">
    <property type="component" value="Unassembled WGS sequence"/>
</dbReference>
<evidence type="ECO:0000313" key="3">
    <source>
        <dbReference type="Proteomes" id="UP000634134"/>
    </source>
</evidence>
<name>A0ABR9WDS2_9BACT</name>
<dbReference type="Gene3D" id="1.25.40.10">
    <property type="entry name" value="Tetratricopeptide repeat domain"/>
    <property type="match status" value="2"/>
</dbReference>
<dbReference type="EMBL" id="JACYGY010000001">
    <property type="protein sequence ID" value="MBE9462379.1"/>
    <property type="molecule type" value="Genomic_DNA"/>
</dbReference>
<keyword evidence="3" id="KW-1185">Reference proteome</keyword>
<sequence>MKTLLLSLTFLAIISGVFVLNYHHEKSAQADFYKQEAIPVCGQLPSGNPVKSESGKFVMPLPGAGQYSYKITSTNDSAQFYFNQGLTMYYSYHMKEALASFMEASRFDPRHPMPYWGQALAMGPYYNAAHSYVLPATVREVIDKMNKAATYGNDSEKALISSMTQRYSDDISDKNRKTLNIAYANAMKKLVAGHKSNADVNALYVDAVMLMHAWDFWNADGSAKPWTQELIALCENILKENPNHPAALHYHIHLTEASRHPEAALPNADKLKNLLPGVAHMVHMSSHEYQRNGMYTKGVQVNDLADKNLLHYDSLAPHLQLNKHSTHYFAVQTYCAMSGGMYKTGMRDALRCRKSVSPGPLQTYDQYMFMLPVLTLVRLGKWEEILKDSVKPDPKWSYASLLSNFSKGLAFVNTGDVIAAKKELEMLQQNSKDPILSKVRIPFNAPTFMAAIAEDILNASILFSEKKFDKAFDSLDKAIKIEDNLVYTEPNDWPIPARQFLGAFLLKTGKFAGAEKVYREDLVINPGNGWSLVGLSNSLKAQRKNGQLAAYKTKYLRAFASSEKIPSASVYSK</sequence>
<organism evidence="2 3">
    <name type="scientific">Dyadobacter subterraneus</name>
    <dbReference type="NCBI Taxonomy" id="2773304"/>
    <lineage>
        <taxon>Bacteria</taxon>
        <taxon>Pseudomonadati</taxon>
        <taxon>Bacteroidota</taxon>
        <taxon>Cytophagia</taxon>
        <taxon>Cytophagales</taxon>
        <taxon>Spirosomataceae</taxon>
        <taxon>Dyadobacter</taxon>
    </lineage>
</organism>
<evidence type="ECO:0000313" key="2">
    <source>
        <dbReference type="EMBL" id="MBE9462379.1"/>
    </source>
</evidence>
<dbReference type="InterPro" id="IPR011990">
    <property type="entry name" value="TPR-like_helical_dom_sf"/>
</dbReference>
<dbReference type="SMART" id="SM00028">
    <property type="entry name" value="TPR"/>
    <property type="match status" value="3"/>
</dbReference>
<dbReference type="PANTHER" id="PTHR45588">
    <property type="entry name" value="TPR DOMAIN-CONTAINING PROTEIN"/>
    <property type="match status" value="1"/>
</dbReference>
<keyword evidence="1" id="KW-0802">TPR repeat</keyword>
<accession>A0ABR9WDS2</accession>
<dbReference type="SUPFAM" id="SSF48452">
    <property type="entry name" value="TPR-like"/>
    <property type="match status" value="1"/>
</dbReference>
<reference evidence="3" key="1">
    <citation type="submission" date="2023-07" db="EMBL/GenBank/DDBJ databases">
        <title>Dyadobacter sp. nov 'subterranea' isolated from contaminted grondwater.</title>
        <authorList>
            <person name="Szabo I."/>
            <person name="Al-Omari J."/>
            <person name="Szerdahelyi S.G."/>
            <person name="Rado J."/>
        </authorList>
    </citation>
    <scope>NUCLEOTIDE SEQUENCE [LARGE SCALE GENOMIC DNA]</scope>
    <source>
        <strain evidence="3">UP-52</strain>
    </source>
</reference>
<dbReference type="PANTHER" id="PTHR45588:SF1">
    <property type="entry name" value="WW DOMAIN-CONTAINING PROTEIN"/>
    <property type="match status" value="1"/>
</dbReference>
<dbReference type="RefSeq" id="WP_194120590.1">
    <property type="nucleotide sequence ID" value="NZ_JACYGY010000001.1"/>
</dbReference>
<dbReference type="PROSITE" id="PS50005">
    <property type="entry name" value="TPR"/>
    <property type="match status" value="1"/>
</dbReference>
<proteinExistence type="predicted"/>
<comment type="caution">
    <text evidence="2">The sequence shown here is derived from an EMBL/GenBank/DDBJ whole genome shotgun (WGS) entry which is preliminary data.</text>
</comment>